<comment type="cofactor">
    <cofactor evidence="1">
        <name>L-ascorbate</name>
        <dbReference type="ChEBI" id="CHEBI:38290"/>
    </cofactor>
</comment>
<dbReference type="GO" id="GO:0005506">
    <property type="term" value="F:iron ion binding"/>
    <property type="evidence" value="ECO:0007669"/>
    <property type="project" value="InterPro"/>
</dbReference>
<organism evidence="7 8">
    <name type="scientific">Ancylostoma ceylanicum</name>
    <dbReference type="NCBI Taxonomy" id="53326"/>
    <lineage>
        <taxon>Eukaryota</taxon>
        <taxon>Metazoa</taxon>
        <taxon>Ecdysozoa</taxon>
        <taxon>Nematoda</taxon>
        <taxon>Chromadorea</taxon>
        <taxon>Rhabditida</taxon>
        <taxon>Rhabditina</taxon>
        <taxon>Rhabditomorpha</taxon>
        <taxon>Strongyloidea</taxon>
        <taxon>Ancylostomatidae</taxon>
        <taxon>Ancylostomatinae</taxon>
        <taxon>Ancylostoma</taxon>
    </lineage>
</organism>
<evidence type="ECO:0000256" key="2">
    <source>
        <dbReference type="ARBA" id="ARBA00022896"/>
    </source>
</evidence>
<proteinExistence type="predicted"/>
<keyword evidence="3" id="KW-0223">Dioxygenase</keyword>
<feature type="region of interest" description="Disordered" evidence="5">
    <location>
        <begin position="1"/>
        <end position="23"/>
    </location>
</feature>
<sequence>MAKARVKKSAASRGAGTTKRPRLEPSSFVINPIYKDTKFAENVRSDLNEKLPFPHWQLSNFLEVDPSVIERVEKELIEYPAWHRKENDLYSLLQTPDLQTLDAAKYPAITGFRQFLYNEMREWLANVSGIELLPQVDSTGSCYATTDCLLPHSDQVENRRFAFVYYFTEEPWEESYGGQTNIYNTNEDDEPTTLFTSLIPHRNSLLLFEVSEKSWHSVAEVIGEENCPRLSINGWFHTNRPIQPHIRPPLVRPKITPQGEVDLSSFFSAQVLNENSEKSMGEVFKSSSELLIKDSFQKAFHDEILLAMGSGNWIERGPVNKRWMAEYNIDDVSDGCVAKFVQALRSETMMTFVKKVTGSEYEEILIEPHTTLRIYRLTHGCYTVLGDEDAEQYMKDGLSADFWVRDFQLCFFVRSNLHEAFLQFYFGKSNWNEDAGGEVVYIKKDVEEPILRCPPTVGAMAIVRRDKDVFPFLKYVNHYAKPDPIYVIALSVYGLISSKDNDVQESTNAESSGEKAQMQSLA</sequence>
<dbReference type="EMBL" id="JARK01001367">
    <property type="protein sequence ID" value="EYC17110.1"/>
    <property type="molecule type" value="Genomic_DNA"/>
</dbReference>
<evidence type="ECO:0000313" key="8">
    <source>
        <dbReference type="Proteomes" id="UP000024635"/>
    </source>
</evidence>
<dbReference type="InterPro" id="IPR006620">
    <property type="entry name" value="Pro_4_hyd_alph"/>
</dbReference>
<dbReference type="GO" id="GO:0005737">
    <property type="term" value="C:cytoplasm"/>
    <property type="evidence" value="ECO:0007669"/>
    <property type="project" value="TreeGrafter"/>
</dbReference>
<comment type="caution">
    <text evidence="7">The sequence shown here is derived from an EMBL/GenBank/DDBJ whole genome shotgun (WGS) entry which is preliminary data.</text>
</comment>
<dbReference type="AlphaFoldDB" id="A0A016UPN5"/>
<dbReference type="Gene3D" id="2.60.120.620">
    <property type="entry name" value="q2cbj1_9rhob like domain"/>
    <property type="match status" value="2"/>
</dbReference>
<feature type="compositionally biased region" description="Basic residues" evidence="5">
    <location>
        <begin position="1"/>
        <end position="10"/>
    </location>
</feature>
<evidence type="ECO:0000259" key="6">
    <source>
        <dbReference type="SMART" id="SM00702"/>
    </source>
</evidence>
<dbReference type="OrthoDB" id="430522at2759"/>
<dbReference type="GO" id="GO:0031418">
    <property type="term" value="F:L-ascorbic acid binding"/>
    <property type="evidence" value="ECO:0007669"/>
    <property type="project" value="UniProtKB-KW"/>
</dbReference>
<gene>
    <name evidence="7" type="primary">Acey_s0031.g2277</name>
    <name evidence="7" type="synonym">Acey-C17G10.1</name>
    <name evidence="7" type="ORF">Y032_0031g2277</name>
</gene>
<dbReference type="PANTHER" id="PTHR12117">
    <property type="entry name" value="HISTONE ACETYLTRANSFERASE COMPLEX"/>
    <property type="match status" value="1"/>
</dbReference>
<evidence type="ECO:0000256" key="3">
    <source>
        <dbReference type="ARBA" id="ARBA00022964"/>
    </source>
</evidence>
<evidence type="ECO:0000313" key="7">
    <source>
        <dbReference type="EMBL" id="EYC17110.1"/>
    </source>
</evidence>
<feature type="domain" description="Prolyl 4-hydroxylase alpha subunit" evidence="6">
    <location>
        <begin position="42"/>
        <end position="237"/>
    </location>
</feature>
<reference evidence="8" key="1">
    <citation type="journal article" date="2015" name="Nat. Genet.">
        <title>The genome and transcriptome of the zoonotic hookworm Ancylostoma ceylanicum identify infection-specific gene families.</title>
        <authorList>
            <person name="Schwarz E.M."/>
            <person name="Hu Y."/>
            <person name="Antoshechkin I."/>
            <person name="Miller M.M."/>
            <person name="Sternberg P.W."/>
            <person name="Aroian R.V."/>
        </authorList>
    </citation>
    <scope>NUCLEOTIDE SEQUENCE</scope>
    <source>
        <strain evidence="8">HY135</strain>
    </source>
</reference>
<evidence type="ECO:0000256" key="4">
    <source>
        <dbReference type="ARBA" id="ARBA00023002"/>
    </source>
</evidence>
<dbReference type="STRING" id="53326.A0A016UPN5"/>
<dbReference type="SMART" id="SM00702">
    <property type="entry name" value="P4Hc"/>
    <property type="match status" value="1"/>
</dbReference>
<dbReference type="Pfam" id="PF13661">
    <property type="entry name" value="2OG-FeII_Oxy_4"/>
    <property type="match status" value="1"/>
</dbReference>
<dbReference type="InterPro" id="IPR019601">
    <property type="entry name" value="Oxoglutarate/Fe-dep_Oase_C"/>
</dbReference>
<accession>A0A016UPN5</accession>
<keyword evidence="2" id="KW-0847">Vitamin C</keyword>
<protein>
    <recommendedName>
        <fullName evidence="6">Prolyl 4-hydroxylase alpha subunit domain-containing protein</fullName>
    </recommendedName>
</protein>
<name>A0A016UPN5_9BILA</name>
<keyword evidence="4" id="KW-0560">Oxidoreductase</keyword>
<dbReference type="InterPro" id="IPR039558">
    <property type="entry name" value="TPA1/OFD1_N"/>
</dbReference>
<dbReference type="PANTHER" id="PTHR12117:SF0">
    <property type="entry name" value="PROLYL 3-HYDROXYLASE OGFOD1"/>
    <property type="match status" value="1"/>
</dbReference>
<dbReference type="Proteomes" id="UP000024635">
    <property type="component" value="Unassembled WGS sequence"/>
</dbReference>
<dbReference type="GO" id="GO:0006449">
    <property type="term" value="P:regulation of translational termination"/>
    <property type="evidence" value="ECO:0007669"/>
    <property type="project" value="TreeGrafter"/>
</dbReference>
<evidence type="ECO:0000256" key="5">
    <source>
        <dbReference type="SAM" id="MobiDB-lite"/>
    </source>
</evidence>
<dbReference type="InterPro" id="IPR051842">
    <property type="entry name" value="uS12_prolyl_hydroxylase"/>
</dbReference>
<dbReference type="Pfam" id="PF10637">
    <property type="entry name" value="Ofd1_CTDD"/>
    <property type="match status" value="1"/>
</dbReference>
<evidence type="ECO:0000256" key="1">
    <source>
        <dbReference type="ARBA" id="ARBA00001961"/>
    </source>
</evidence>
<keyword evidence="8" id="KW-1185">Reference proteome</keyword>
<dbReference type="GO" id="GO:0031543">
    <property type="term" value="F:peptidyl-proline dioxygenase activity"/>
    <property type="evidence" value="ECO:0007669"/>
    <property type="project" value="TreeGrafter"/>
</dbReference>